<comment type="caution">
    <text evidence="1">The sequence shown here is derived from an EMBL/GenBank/DDBJ whole genome shotgun (WGS) entry which is preliminary data.</text>
</comment>
<keyword evidence="2" id="KW-1185">Reference proteome</keyword>
<evidence type="ECO:0000313" key="2">
    <source>
        <dbReference type="Proteomes" id="UP001056120"/>
    </source>
</evidence>
<evidence type="ECO:0000313" key="1">
    <source>
        <dbReference type="EMBL" id="KAI3824840.1"/>
    </source>
</evidence>
<sequence>MPQWMITWWGLTSFVGLMSIVEILGAHQRTPTLGIIMQATGAGGFAAVANAARSDASSVVVATSFVDSF</sequence>
<reference evidence="1 2" key="2">
    <citation type="journal article" date="2022" name="Mol. Ecol. Resour.">
        <title>The genomes of chicory, endive, great burdock and yacon provide insights into Asteraceae paleo-polyploidization history and plant inulin production.</title>
        <authorList>
            <person name="Fan W."/>
            <person name="Wang S."/>
            <person name="Wang H."/>
            <person name="Wang A."/>
            <person name="Jiang F."/>
            <person name="Liu H."/>
            <person name="Zhao H."/>
            <person name="Xu D."/>
            <person name="Zhang Y."/>
        </authorList>
    </citation>
    <scope>NUCLEOTIDE SEQUENCE [LARGE SCALE GENOMIC DNA]</scope>
    <source>
        <strain evidence="2">cv. Yunnan</strain>
        <tissue evidence="1">Leaves</tissue>
    </source>
</reference>
<accession>A0ACB9JY03</accession>
<reference evidence="2" key="1">
    <citation type="journal article" date="2022" name="Mol. Ecol. Resour.">
        <title>The genomes of chicory, endive, great burdock and yacon provide insights into Asteraceae palaeo-polyploidization history and plant inulin production.</title>
        <authorList>
            <person name="Fan W."/>
            <person name="Wang S."/>
            <person name="Wang H."/>
            <person name="Wang A."/>
            <person name="Jiang F."/>
            <person name="Liu H."/>
            <person name="Zhao H."/>
            <person name="Xu D."/>
            <person name="Zhang Y."/>
        </authorList>
    </citation>
    <scope>NUCLEOTIDE SEQUENCE [LARGE SCALE GENOMIC DNA]</scope>
    <source>
        <strain evidence="2">cv. Yunnan</strain>
    </source>
</reference>
<protein>
    <submittedName>
        <fullName evidence="1">Uncharacterized protein</fullName>
    </submittedName>
</protein>
<dbReference type="Proteomes" id="UP001056120">
    <property type="component" value="Linkage Group LG02"/>
</dbReference>
<organism evidence="1 2">
    <name type="scientific">Smallanthus sonchifolius</name>
    <dbReference type="NCBI Taxonomy" id="185202"/>
    <lineage>
        <taxon>Eukaryota</taxon>
        <taxon>Viridiplantae</taxon>
        <taxon>Streptophyta</taxon>
        <taxon>Embryophyta</taxon>
        <taxon>Tracheophyta</taxon>
        <taxon>Spermatophyta</taxon>
        <taxon>Magnoliopsida</taxon>
        <taxon>eudicotyledons</taxon>
        <taxon>Gunneridae</taxon>
        <taxon>Pentapetalae</taxon>
        <taxon>asterids</taxon>
        <taxon>campanulids</taxon>
        <taxon>Asterales</taxon>
        <taxon>Asteraceae</taxon>
        <taxon>Asteroideae</taxon>
        <taxon>Heliantheae alliance</taxon>
        <taxon>Millerieae</taxon>
        <taxon>Smallanthus</taxon>
    </lineage>
</organism>
<name>A0ACB9JY03_9ASTR</name>
<proteinExistence type="predicted"/>
<gene>
    <name evidence="1" type="ORF">L1987_06311</name>
</gene>
<dbReference type="EMBL" id="CM042019">
    <property type="protein sequence ID" value="KAI3824840.1"/>
    <property type="molecule type" value="Genomic_DNA"/>
</dbReference>